<proteinExistence type="predicted"/>
<sequence length="167" mass="19136">MRHPPPPTPSTPVPRLPPELECLIFQLAAHARKWGIPKLMLVARRVHIWTEPILYSTFLAFHPHSRDRHHQGRHHQPPVSQLPRYGKHIRHLVIGSDAQVDEGINYLRHCLNVRELVILSDFWHPDTFKLDKQRSGRTASIASPGSKSTWTPVLSTTLSLLDTSRNN</sequence>
<keyword evidence="2" id="KW-1185">Reference proteome</keyword>
<dbReference type="Proteomes" id="UP000308600">
    <property type="component" value="Unassembled WGS sequence"/>
</dbReference>
<gene>
    <name evidence="1" type="ORF">BDN72DRAFT_277948</name>
</gene>
<reference evidence="1 2" key="1">
    <citation type="journal article" date="2019" name="Nat. Ecol. Evol.">
        <title>Megaphylogeny resolves global patterns of mushroom evolution.</title>
        <authorList>
            <person name="Varga T."/>
            <person name="Krizsan K."/>
            <person name="Foldi C."/>
            <person name="Dima B."/>
            <person name="Sanchez-Garcia M."/>
            <person name="Sanchez-Ramirez S."/>
            <person name="Szollosi G.J."/>
            <person name="Szarkandi J.G."/>
            <person name="Papp V."/>
            <person name="Albert L."/>
            <person name="Andreopoulos W."/>
            <person name="Angelini C."/>
            <person name="Antonin V."/>
            <person name="Barry K.W."/>
            <person name="Bougher N.L."/>
            <person name="Buchanan P."/>
            <person name="Buyck B."/>
            <person name="Bense V."/>
            <person name="Catcheside P."/>
            <person name="Chovatia M."/>
            <person name="Cooper J."/>
            <person name="Damon W."/>
            <person name="Desjardin D."/>
            <person name="Finy P."/>
            <person name="Geml J."/>
            <person name="Haridas S."/>
            <person name="Hughes K."/>
            <person name="Justo A."/>
            <person name="Karasinski D."/>
            <person name="Kautmanova I."/>
            <person name="Kiss B."/>
            <person name="Kocsube S."/>
            <person name="Kotiranta H."/>
            <person name="LaButti K.M."/>
            <person name="Lechner B.E."/>
            <person name="Liimatainen K."/>
            <person name="Lipzen A."/>
            <person name="Lukacs Z."/>
            <person name="Mihaltcheva S."/>
            <person name="Morgado L.N."/>
            <person name="Niskanen T."/>
            <person name="Noordeloos M.E."/>
            <person name="Ohm R.A."/>
            <person name="Ortiz-Santana B."/>
            <person name="Ovrebo C."/>
            <person name="Racz N."/>
            <person name="Riley R."/>
            <person name="Savchenko A."/>
            <person name="Shiryaev A."/>
            <person name="Soop K."/>
            <person name="Spirin V."/>
            <person name="Szebenyi C."/>
            <person name="Tomsovsky M."/>
            <person name="Tulloss R.E."/>
            <person name="Uehling J."/>
            <person name="Grigoriev I.V."/>
            <person name="Vagvolgyi C."/>
            <person name="Papp T."/>
            <person name="Martin F.M."/>
            <person name="Miettinen O."/>
            <person name="Hibbett D.S."/>
            <person name="Nagy L.G."/>
        </authorList>
    </citation>
    <scope>NUCLEOTIDE SEQUENCE [LARGE SCALE GENOMIC DNA]</scope>
    <source>
        <strain evidence="1 2">NL-1719</strain>
    </source>
</reference>
<evidence type="ECO:0000313" key="1">
    <source>
        <dbReference type="EMBL" id="TFK64263.1"/>
    </source>
</evidence>
<name>A0ACD3AEB9_9AGAR</name>
<protein>
    <submittedName>
        <fullName evidence="1">Uncharacterized protein</fullName>
    </submittedName>
</protein>
<evidence type="ECO:0000313" key="2">
    <source>
        <dbReference type="Proteomes" id="UP000308600"/>
    </source>
</evidence>
<organism evidence="1 2">
    <name type="scientific">Pluteus cervinus</name>
    <dbReference type="NCBI Taxonomy" id="181527"/>
    <lineage>
        <taxon>Eukaryota</taxon>
        <taxon>Fungi</taxon>
        <taxon>Dikarya</taxon>
        <taxon>Basidiomycota</taxon>
        <taxon>Agaricomycotina</taxon>
        <taxon>Agaricomycetes</taxon>
        <taxon>Agaricomycetidae</taxon>
        <taxon>Agaricales</taxon>
        <taxon>Pluteineae</taxon>
        <taxon>Pluteaceae</taxon>
        <taxon>Pluteus</taxon>
    </lineage>
</organism>
<accession>A0ACD3AEB9</accession>
<dbReference type="EMBL" id="ML208482">
    <property type="protein sequence ID" value="TFK64263.1"/>
    <property type="molecule type" value="Genomic_DNA"/>
</dbReference>